<accession>A0A6L2N7D3</accession>
<feature type="non-terminal residue" evidence="2">
    <location>
        <position position="45"/>
    </location>
</feature>
<reference evidence="2" key="1">
    <citation type="journal article" date="2019" name="Sci. Rep.">
        <title>Draft genome of Tanacetum cinerariifolium, the natural source of mosquito coil.</title>
        <authorList>
            <person name="Yamashiro T."/>
            <person name="Shiraishi A."/>
            <person name="Satake H."/>
            <person name="Nakayama K."/>
        </authorList>
    </citation>
    <scope>NUCLEOTIDE SEQUENCE</scope>
</reference>
<dbReference type="EMBL" id="BKCJ010008422">
    <property type="protein sequence ID" value="GEU82131.1"/>
    <property type="molecule type" value="Genomic_DNA"/>
</dbReference>
<feature type="region of interest" description="Disordered" evidence="1">
    <location>
        <begin position="1"/>
        <end position="45"/>
    </location>
</feature>
<proteinExistence type="predicted"/>
<protein>
    <submittedName>
        <fullName evidence="2">Uncharacterized protein</fullName>
    </submittedName>
</protein>
<comment type="caution">
    <text evidence="2">The sequence shown here is derived from an EMBL/GenBank/DDBJ whole genome shotgun (WGS) entry which is preliminary data.</text>
</comment>
<gene>
    <name evidence="2" type="ORF">Tci_054109</name>
</gene>
<name>A0A6L2N7D3_TANCI</name>
<organism evidence="2">
    <name type="scientific">Tanacetum cinerariifolium</name>
    <name type="common">Dalmatian daisy</name>
    <name type="synonym">Chrysanthemum cinerariifolium</name>
    <dbReference type="NCBI Taxonomy" id="118510"/>
    <lineage>
        <taxon>Eukaryota</taxon>
        <taxon>Viridiplantae</taxon>
        <taxon>Streptophyta</taxon>
        <taxon>Embryophyta</taxon>
        <taxon>Tracheophyta</taxon>
        <taxon>Spermatophyta</taxon>
        <taxon>Magnoliopsida</taxon>
        <taxon>eudicotyledons</taxon>
        <taxon>Gunneridae</taxon>
        <taxon>Pentapetalae</taxon>
        <taxon>asterids</taxon>
        <taxon>campanulids</taxon>
        <taxon>Asterales</taxon>
        <taxon>Asteraceae</taxon>
        <taxon>Asteroideae</taxon>
        <taxon>Anthemideae</taxon>
        <taxon>Anthemidinae</taxon>
        <taxon>Tanacetum</taxon>
    </lineage>
</organism>
<feature type="compositionally biased region" description="Low complexity" evidence="1">
    <location>
        <begin position="34"/>
        <end position="45"/>
    </location>
</feature>
<sequence>MNSGNMGRDARNAGYNGRDNEEKATDFALMAFTSNPSSSSSSNSE</sequence>
<evidence type="ECO:0000256" key="1">
    <source>
        <dbReference type="SAM" id="MobiDB-lite"/>
    </source>
</evidence>
<evidence type="ECO:0000313" key="2">
    <source>
        <dbReference type="EMBL" id="GEU82131.1"/>
    </source>
</evidence>
<dbReference type="AlphaFoldDB" id="A0A6L2N7D3"/>